<keyword evidence="5" id="KW-1185">Reference proteome</keyword>
<dbReference type="GO" id="GO:0008810">
    <property type="term" value="F:cellulase activity"/>
    <property type="evidence" value="ECO:0007669"/>
    <property type="project" value="InterPro"/>
</dbReference>
<dbReference type="SUPFAM" id="SSF49899">
    <property type="entry name" value="Concanavalin A-like lectins/glucanases"/>
    <property type="match status" value="1"/>
</dbReference>
<evidence type="ECO:0000256" key="1">
    <source>
        <dbReference type="ARBA" id="ARBA00005519"/>
    </source>
</evidence>
<dbReference type="InterPro" id="IPR013319">
    <property type="entry name" value="GH11/12"/>
</dbReference>
<keyword evidence="3" id="KW-0732">Signal</keyword>
<evidence type="ECO:0000313" key="4">
    <source>
        <dbReference type="EMBL" id="PMD16820.1"/>
    </source>
</evidence>
<feature type="signal peptide" evidence="3">
    <location>
        <begin position="1"/>
        <end position="23"/>
    </location>
</feature>
<keyword evidence="2" id="KW-0326">Glycosidase</keyword>
<dbReference type="STRING" id="1745343.A0A2J6PS11"/>
<organism evidence="4 5">
    <name type="scientific">Hyaloscypha hepaticicola</name>
    <dbReference type="NCBI Taxonomy" id="2082293"/>
    <lineage>
        <taxon>Eukaryota</taxon>
        <taxon>Fungi</taxon>
        <taxon>Dikarya</taxon>
        <taxon>Ascomycota</taxon>
        <taxon>Pezizomycotina</taxon>
        <taxon>Leotiomycetes</taxon>
        <taxon>Helotiales</taxon>
        <taxon>Hyaloscyphaceae</taxon>
        <taxon>Hyaloscypha</taxon>
    </lineage>
</organism>
<dbReference type="Pfam" id="PF01670">
    <property type="entry name" value="Glyco_hydro_12"/>
    <property type="match status" value="1"/>
</dbReference>
<gene>
    <name evidence="4" type="ORF">NA56DRAFT_662730</name>
</gene>
<keyword evidence="2" id="KW-0624">Polysaccharide degradation</keyword>
<name>A0A2J6PS11_9HELO</name>
<evidence type="ECO:0000256" key="2">
    <source>
        <dbReference type="RuleBase" id="RU361163"/>
    </source>
</evidence>
<dbReference type="EMBL" id="KZ613503">
    <property type="protein sequence ID" value="PMD16820.1"/>
    <property type="molecule type" value="Genomic_DNA"/>
</dbReference>
<evidence type="ECO:0000256" key="3">
    <source>
        <dbReference type="SAM" id="SignalP"/>
    </source>
</evidence>
<accession>A0A2J6PS11</accession>
<dbReference type="AlphaFoldDB" id="A0A2J6PS11"/>
<comment type="similarity">
    <text evidence="1 2">Belongs to the glycosyl hydrolase 12 (cellulase H) family.</text>
</comment>
<proteinExistence type="inferred from homology"/>
<reference evidence="4 5" key="1">
    <citation type="submission" date="2016-05" db="EMBL/GenBank/DDBJ databases">
        <title>A degradative enzymes factory behind the ericoid mycorrhizal symbiosis.</title>
        <authorList>
            <consortium name="DOE Joint Genome Institute"/>
            <person name="Martino E."/>
            <person name="Morin E."/>
            <person name="Grelet G."/>
            <person name="Kuo A."/>
            <person name="Kohler A."/>
            <person name="Daghino S."/>
            <person name="Barry K."/>
            <person name="Choi C."/>
            <person name="Cichocki N."/>
            <person name="Clum A."/>
            <person name="Copeland A."/>
            <person name="Hainaut M."/>
            <person name="Haridas S."/>
            <person name="Labutti K."/>
            <person name="Lindquist E."/>
            <person name="Lipzen A."/>
            <person name="Khouja H.-R."/>
            <person name="Murat C."/>
            <person name="Ohm R."/>
            <person name="Olson A."/>
            <person name="Spatafora J."/>
            <person name="Veneault-Fourrey C."/>
            <person name="Henrissat B."/>
            <person name="Grigoriev I."/>
            <person name="Martin F."/>
            <person name="Perotto S."/>
        </authorList>
    </citation>
    <scope>NUCLEOTIDE SEQUENCE [LARGE SCALE GENOMIC DNA]</scope>
    <source>
        <strain evidence="4 5">UAMH 7357</strain>
    </source>
</reference>
<dbReference type="InterPro" id="IPR013320">
    <property type="entry name" value="ConA-like_dom_sf"/>
</dbReference>
<dbReference type="PANTHER" id="PTHR34002">
    <property type="entry name" value="BLR1656 PROTEIN"/>
    <property type="match status" value="1"/>
</dbReference>
<keyword evidence="2" id="KW-0119">Carbohydrate metabolism</keyword>
<dbReference type="Gene3D" id="2.60.120.180">
    <property type="match status" value="1"/>
</dbReference>
<feature type="chain" id="PRO_5014473692" evidence="3">
    <location>
        <begin position="24"/>
        <end position="331"/>
    </location>
</feature>
<protein>
    <submittedName>
        <fullName evidence="4">Glycoside hydrolase family 12 protein</fullName>
    </submittedName>
</protein>
<dbReference type="Proteomes" id="UP000235672">
    <property type="component" value="Unassembled WGS sequence"/>
</dbReference>
<dbReference type="PANTHER" id="PTHR34002:SF9">
    <property type="entry name" value="XYLOGLUCAN-SPECIFIC ENDO-BETA-1,4-GLUCANASE A"/>
    <property type="match status" value="1"/>
</dbReference>
<sequence length="331" mass="36075">MAFLIGLLVNAILLSIPIGASLGTMIAIRPFRNDRVPLTESQNAILEMTFCDASHTFHQFSQNKNGVNFTINSNEILTELESILCLTVIQNQNNTYVSNSTAPEFSITWEYPFTPANTSSPLNETKPLIHAFPQATLQDAKNLPITLENLGKLGLDFSWTMGIGDENAPLTSPRRLGAQETNATVALDLYLDADPTKAAEGGKAAFEMIIFFAMYGLEDPVGFGNGTIVTTTTLDGNTFNLFVGQNDALQNVFSWVATEPITDFTGDISPLFNNILNLSTVKGFADLGVSLPTVKDYLGYVGFGTQAYNSLGHVTFWVPKLHVDLRSFAEL</sequence>
<dbReference type="OrthoDB" id="89349at2759"/>
<dbReference type="InterPro" id="IPR002594">
    <property type="entry name" value="GH12"/>
</dbReference>
<evidence type="ECO:0000313" key="5">
    <source>
        <dbReference type="Proteomes" id="UP000235672"/>
    </source>
</evidence>
<dbReference type="GO" id="GO:0000272">
    <property type="term" value="P:polysaccharide catabolic process"/>
    <property type="evidence" value="ECO:0007669"/>
    <property type="project" value="UniProtKB-KW"/>
</dbReference>
<keyword evidence="2 4" id="KW-0378">Hydrolase</keyword>